<dbReference type="PROSITE" id="PS51257">
    <property type="entry name" value="PROKAR_LIPOPROTEIN"/>
    <property type="match status" value="1"/>
</dbReference>
<comment type="caution">
    <text evidence="3">The sequence shown here is derived from an EMBL/GenBank/DDBJ whole genome shotgun (WGS) entry which is preliminary data.</text>
</comment>
<name>A0A0F9WJ30_9ZZZZ</name>
<dbReference type="Pfam" id="PF00756">
    <property type="entry name" value="Esterase"/>
    <property type="match status" value="1"/>
</dbReference>
<dbReference type="InterPro" id="IPR000801">
    <property type="entry name" value="Esterase-like"/>
</dbReference>
<keyword evidence="1" id="KW-0732">Signal</keyword>
<dbReference type="PANTHER" id="PTHR43037:SF5">
    <property type="entry name" value="FERULOYL ESTERASE"/>
    <property type="match status" value="1"/>
</dbReference>
<dbReference type="EMBL" id="LAZR01000001">
    <property type="protein sequence ID" value="KKO12553.1"/>
    <property type="molecule type" value="Genomic_DNA"/>
</dbReference>
<sequence length="268" mass="29800">MRDILKSVVMTLALVPVLLSCNAVQAAREAADDESMIDDPRVLHRSYVFEPTGETLPYAVFIPTSYNADQPTPLVVSLHGLGRTYDWLMGYDGFLDDAEAYGFIVVTPLGYIRRGWYGSRATDDAVIAERSEADVMNVIDRVKKEFSVDSNRTYLWGHSMGGAGTYHIAVNNPGMFAALAVAAPAPHPQQSPTMLSEIRDTPILVLQGTDDELVSVEMTRRWVAAMRSIGMPHIYVELEGEDHTNFIARDRANMRKVINFFDTVGARR</sequence>
<evidence type="ECO:0000313" key="3">
    <source>
        <dbReference type="EMBL" id="KKO12553.1"/>
    </source>
</evidence>
<evidence type="ECO:0000256" key="1">
    <source>
        <dbReference type="ARBA" id="ARBA00022729"/>
    </source>
</evidence>
<dbReference type="AlphaFoldDB" id="A0A0F9WJ30"/>
<reference evidence="3" key="1">
    <citation type="journal article" date="2015" name="Nature">
        <title>Complex archaea that bridge the gap between prokaryotes and eukaryotes.</title>
        <authorList>
            <person name="Spang A."/>
            <person name="Saw J.H."/>
            <person name="Jorgensen S.L."/>
            <person name="Zaremba-Niedzwiedzka K."/>
            <person name="Martijn J."/>
            <person name="Lind A.E."/>
            <person name="van Eijk R."/>
            <person name="Schleper C."/>
            <person name="Guy L."/>
            <person name="Ettema T.J."/>
        </authorList>
    </citation>
    <scope>NUCLEOTIDE SEQUENCE</scope>
</reference>
<dbReference type="PANTHER" id="PTHR43037">
    <property type="entry name" value="UNNAMED PRODUCT-RELATED"/>
    <property type="match status" value="1"/>
</dbReference>
<evidence type="ECO:0008006" key="4">
    <source>
        <dbReference type="Google" id="ProtNLM"/>
    </source>
</evidence>
<proteinExistence type="predicted"/>
<protein>
    <recommendedName>
        <fullName evidence="4">Peptidase S9 prolyl oligopeptidase catalytic domain-containing protein</fullName>
    </recommendedName>
</protein>
<dbReference type="InterPro" id="IPR029058">
    <property type="entry name" value="AB_hydrolase_fold"/>
</dbReference>
<dbReference type="SUPFAM" id="SSF53474">
    <property type="entry name" value="alpha/beta-Hydrolases"/>
    <property type="match status" value="1"/>
</dbReference>
<gene>
    <name evidence="3" type="ORF">LCGC14_0005680</name>
</gene>
<accession>A0A0F9WJ30</accession>
<keyword evidence="2" id="KW-0378">Hydrolase</keyword>
<organism evidence="3">
    <name type="scientific">marine sediment metagenome</name>
    <dbReference type="NCBI Taxonomy" id="412755"/>
    <lineage>
        <taxon>unclassified sequences</taxon>
        <taxon>metagenomes</taxon>
        <taxon>ecological metagenomes</taxon>
    </lineage>
</organism>
<dbReference type="InterPro" id="IPR050955">
    <property type="entry name" value="Plant_Biomass_Hydrol_Est"/>
</dbReference>
<dbReference type="GO" id="GO:0016787">
    <property type="term" value="F:hydrolase activity"/>
    <property type="evidence" value="ECO:0007669"/>
    <property type="project" value="UniProtKB-KW"/>
</dbReference>
<evidence type="ECO:0000256" key="2">
    <source>
        <dbReference type="ARBA" id="ARBA00022801"/>
    </source>
</evidence>
<dbReference type="Gene3D" id="3.40.50.1820">
    <property type="entry name" value="alpha/beta hydrolase"/>
    <property type="match status" value="1"/>
</dbReference>